<feature type="transmembrane region" description="Helical" evidence="1">
    <location>
        <begin position="20"/>
        <end position="43"/>
    </location>
</feature>
<reference evidence="2 3" key="1">
    <citation type="submission" date="2018-08" db="EMBL/GenBank/DDBJ databases">
        <title>A genome reference for cultivated species of the human gut microbiota.</title>
        <authorList>
            <person name="Zou Y."/>
            <person name="Xue W."/>
            <person name="Luo G."/>
        </authorList>
    </citation>
    <scope>NUCLEOTIDE SEQUENCE [LARGE SCALE GENOMIC DNA]</scope>
    <source>
        <strain evidence="2 3">AF12-11</strain>
    </source>
</reference>
<organism evidence="2 3">
    <name type="scientific">Dorea formicigenerans</name>
    <dbReference type="NCBI Taxonomy" id="39486"/>
    <lineage>
        <taxon>Bacteria</taxon>
        <taxon>Bacillati</taxon>
        <taxon>Bacillota</taxon>
        <taxon>Clostridia</taxon>
        <taxon>Lachnospirales</taxon>
        <taxon>Lachnospiraceae</taxon>
        <taxon>Dorea</taxon>
    </lineage>
</organism>
<comment type="caution">
    <text evidence="2">The sequence shown here is derived from an EMBL/GenBank/DDBJ whole genome shotgun (WGS) entry which is preliminary data.</text>
</comment>
<keyword evidence="1" id="KW-0812">Transmembrane</keyword>
<dbReference type="AlphaFoldDB" id="A0A395XRF2"/>
<gene>
    <name evidence="2" type="ORF">DWV67_01225</name>
</gene>
<dbReference type="Proteomes" id="UP000266376">
    <property type="component" value="Unassembled WGS sequence"/>
</dbReference>
<dbReference type="EMBL" id="QSAJ01000002">
    <property type="protein sequence ID" value="RGW55718.1"/>
    <property type="molecule type" value="Genomic_DNA"/>
</dbReference>
<accession>A0A395XRF2</accession>
<evidence type="ECO:0000313" key="2">
    <source>
        <dbReference type="EMBL" id="RGW55718.1"/>
    </source>
</evidence>
<proteinExistence type="predicted"/>
<keyword evidence="1" id="KW-1133">Transmembrane helix</keyword>
<evidence type="ECO:0000313" key="3">
    <source>
        <dbReference type="Proteomes" id="UP000266376"/>
    </source>
</evidence>
<protein>
    <submittedName>
        <fullName evidence="2">Uncharacterized protein</fullName>
    </submittedName>
</protein>
<name>A0A395XRF2_9FIRM</name>
<keyword evidence="1" id="KW-0472">Membrane</keyword>
<evidence type="ECO:0000256" key="1">
    <source>
        <dbReference type="SAM" id="Phobius"/>
    </source>
</evidence>
<sequence length="287" mass="31813">MKCKGWQQLRANAKNGISMALVLCVSAFFIAFAAAILYTAGMLTAQSNQRLKEERCYQLAKSYSDVLKNELTKYDKKYTDDGSTVGDGTFYAFANKFLDDEKYLEYNSDYKDSTKYNFVEDGSNLSDISSSPLSDKGYGNISVTLKKEQNSDENVDKILSGGEITGSSGGDYSSAIKNIENTTVRQYIFTVEVTAYYEDAAYTYRTEYTRAEKYPVTFTHNGNTIVWVANAAGGGTWKVGNSSGAVYTIDDNTPIHYTYNRTASTSCRFEENIYQDSQEGGDTSAAN</sequence>